<organism evidence="1 2">
    <name type="scientific">Eiseniibacteriota bacterium</name>
    <dbReference type="NCBI Taxonomy" id="2212470"/>
    <lineage>
        <taxon>Bacteria</taxon>
        <taxon>Candidatus Eiseniibacteriota</taxon>
    </lineage>
</organism>
<gene>
    <name evidence="1" type="ORF">E6K81_13730</name>
</gene>
<protein>
    <submittedName>
        <fullName evidence="1">DUF4390 domain-containing protein</fullName>
    </submittedName>
</protein>
<evidence type="ECO:0000313" key="2">
    <source>
        <dbReference type="Proteomes" id="UP000319771"/>
    </source>
</evidence>
<reference evidence="1 2" key="1">
    <citation type="journal article" date="2019" name="Nat. Microbiol.">
        <title>Mediterranean grassland soil C-N compound turnover is dependent on rainfall and depth, and is mediated by genomically divergent microorganisms.</title>
        <authorList>
            <person name="Diamond S."/>
            <person name="Andeer P.F."/>
            <person name="Li Z."/>
            <person name="Crits-Christoph A."/>
            <person name="Burstein D."/>
            <person name="Anantharaman K."/>
            <person name="Lane K.R."/>
            <person name="Thomas B.C."/>
            <person name="Pan C."/>
            <person name="Northen T.R."/>
            <person name="Banfield J.F."/>
        </authorList>
    </citation>
    <scope>NUCLEOTIDE SEQUENCE [LARGE SCALE GENOMIC DNA]</scope>
    <source>
        <strain evidence="1">WS_11</strain>
    </source>
</reference>
<accession>A0A538U281</accession>
<dbReference type="Pfam" id="PF14334">
    <property type="entry name" value="DUF4390"/>
    <property type="match status" value="1"/>
</dbReference>
<evidence type="ECO:0000313" key="1">
    <source>
        <dbReference type="EMBL" id="TMQ69973.1"/>
    </source>
</evidence>
<name>A0A538U281_UNCEI</name>
<dbReference type="Proteomes" id="UP000319771">
    <property type="component" value="Unassembled WGS sequence"/>
</dbReference>
<dbReference type="AlphaFoldDB" id="A0A538U281"/>
<sequence>MPPTLPHRPHRPARAATRLVAVLVVVAVWTAGAASALEVAAKPPRERNGLLLVELRLGDVLGERVAESLGRGMPATLQVHAELWRRRTGWFDKLESGADASVRIRYDVWTDTYLLERVGAPPIAVSTIDSAAIVLSRPWVMAVGRVGQLTTKGRYYVALSATLRPLTVEDLAEVEGWLSGEVKDQRRAGFGVIAEIPRSLFDAVRNVAGFGDQRARTVTDDFRLADLFPPR</sequence>
<comment type="caution">
    <text evidence="1">The sequence shown here is derived from an EMBL/GenBank/DDBJ whole genome shotgun (WGS) entry which is preliminary data.</text>
</comment>
<dbReference type="EMBL" id="VBPB01000262">
    <property type="protein sequence ID" value="TMQ69973.1"/>
    <property type="molecule type" value="Genomic_DNA"/>
</dbReference>
<proteinExistence type="predicted"/>
<dbReference type="InterPro" id="IPR025500">
    <property type="entry name" value="DUF4390"/>
</dbReference>